<accession>A0AAV0BTU7</accession>
<evidence type="ECO:0000256" key="1">
    <source>
        <dbReference type="SAM" id="MobiDB-lite"/>
    </source>
</evidence>
<organism evidence="2 3">
    <name type="scientific">Phakopsora pachyrhizi</name>
    <name type="common">Asian soybean rust disease fungus</name>
    <dbReference type="NCBI Taxonomy" id="170000"/>
    <lineage>
        <taxon>Eukaryota</taxon>
        <taxon>Fungi</taxon>
        <taxon>Dikarya</taxon>
        <taxon>Basidiomycota</taxon>
        <taxon>Pucciniomycotina</taxon>
        <taxon>Pucciniomycetes</taxon>
        <taxon>Pucciniales</taxon>
        <taxon>Phakopsoraceae</taxon>
        <taxon>Phakopsora</taxon>
    </lineage>
</organism>
<feature type="compositionally biased region" description="Low complexity" evidence="1">
    <location>
        <begin position="1"/>
        <end position="18"/>
    </location>
</feature>
<evidence type="ECO:0000313" key="3">
    <source>
        <dbReference type="Proteomes" id="UP001153365"/>
    </source>
</evidence>
<feature type="region of interest" description="Disordered" evidence="1">
    <location>
        <begin position="288"/>
        <end position="314"/>
    </location>
</feature>
<dbReference type="EMBL" id="CALTRL010006112">
    <property type="protein sequence ID" value="CAH7689673.1"/>
    <property type="molecule type" value="Genomic_DNA"/>
</dbReference>
<sequence>MSSISSNLSPNSSPGLESIGVGSDAHPRSRLSTSPLQVSQWGDAPCRTVLTLMKIPSDDSQSKNEHQNKLREFCFPLQPGFCPRPGDNSGKVQAKNVHRPRVVTMVKSTYQTKHELAEMDVYDSSWSGDYPDDGIRSSCSASTKSPESLGFHRVEDDVWLPFEFRETEVLALIESDCNRQLKNRLVNSLGDDGWVSVREGLLKSPRSAIGDRAWLGQLKALIWPLDQLLWISLSGLLGADQVDRPILNLGGSDCFEEKDGFGEGTDHCMSPDWSIQTIRVKGLIKPTRTQSFSHDQKPWRHSISSQPNERRRSLQLSLSGSSGFDLEKEPCNKTCRISPKKILMESIIEAETSEEEAATYPVACLSKKEEGIKNDHKPRVVEGEEEGLYPCLVGLKIVDHPQPESYLESSKDEMSKESETSHDSCKSGLRYSFGSFKLSGLGLQNV</sequence>
<proteinExistence type="predicted"/>
<dbReference type="Proteomes" id="UP001153365">
    <property type="component" value="Unassembled WGS sequence"/>
</dbReference>
<evidence type="ECO:0000313" key="2">
    <source>
        <dbReference type="EMBL" id="CAH7689673.1"/>
    </source>
</evidence>
<name>A0AAV0BTU7_PHAPC</name>
<reference evidence="2" key="1">
    <citation type="submission" date="2022-06" db="EMBL/GenBank/DDBJ databases">
        <authorList>
            <consortium name="SYNGENTA / RWTH Aachen University"/>
        </authorList>
    </citation>
    <scope>NUCLEOTIDE SEQUENCE</scope>
</reference>
<comment type="caution">
    <text evidence="2">The sequence shown here is derived from an EMBL/GenBank/DDBJ whole genome shotgun (WGS) entry which is preliminary data.</text>
</comment>
<feature type="region of interest" description="Disordered" evidence="1">
    <location>
        <begin position="1"/>
        <end position="38"/>
    </location>
</feature>
<feature type="region of interest" description="Disordered" evidence="1">
    <location>
        <begin position="402"/>
        <end position="431"/>
    </location>
</feature>
<dbReference type="AlphaFoldDB" id="A0AAV0BTU7"/>
<feature type="compositionally biased region" description="Basic and acidic residues" evidence="1">
    <location>
        <begin position="409"/>
        <end position="425"/>
    </location>
</feature>
<protein>
    <submittedName>
        <fullName evidence="2">Expressed protein</fullName>
    </submittedName>
</protein>
<keyword evidence="3" id="KW-1185">Reference proteome</keyword>
<gene>
    <name evidence="2" type="ORF">PPACK8108_LOCUS24802</name>
</gene>